<dbReference type="EMBL" id="CAJEWN010000795">
    <property type="protein sequence ID" value="CAD2190229.1"/>
    <property type="molecule type" value="Genomic_DNA"/>
</dbReference>
<gene>
    <name evidence="3" type="ORF">MENT_LOCUS43003</name>
</gene>
<accession>A0A6V7WT34</accession>
<proteinExistence type="predicted"/>
<organism evidence="3 4">
    <name type="scientific">Meloidogyne enterolobii</name>
    <name type="common">Root-knot nematode worm</name>
    <name type="synonym">Meloidogyne mayaguensis</name>
    <dbReference type="NCBI Taxonomy" id="390850"/>
    <lineage>
        <taxon>Eukaryota</taxon>
        <taxon>Metazoa</taxon>
        <taxon>Ecdysozoa</taxon>
        <taxon>Nematoda</taxon>
        <taxon>Chromadorea</taxon>
        <taxon>Rhabditida</taxon>
        <taxon>Tylenchina</taxon>
        <taxon>Tylenchomorpha</taxon>
        <taxon>Tylenchoidea</taxon>
        <taxon>Meloidogynidae</taxon>
        <taxon>Meloidogyninae</taxon>
        <taxon>Meloidogyne</taxon>
    </lineage>
</organism>
<keyword evidence="2" id="KW-0472">Membrane</keyword>
<name>A0A6V7WT34_MELEN</name>
<dbReference type="AlphaFoldDB" id="A0A6V7WT34"/>
<evidence type="ECO:0000256" key="1">
    <source>
        <dbReference type="SAM" id="MobiDB-lite"/>
    </source>
</evidence>
<evidence type="ECO:0000256" key="2">
    <source>
        <dbReference type="SAM" id="Phobius"/>
    </source>
</evidence>
<dbReference type="Proteomes" id="UP000580250">
    <property type="component" value="Unassembled WGS sequence"/>
</dbReference>
<feature type="compositionally biased region" description="Polar residues" evidence="1">
    <location>
        <begin position="148"/>
        <end position="157"/>
    </location>
</feature>
<keyword evidence="2" id="KW-1133">Transmembrane helix</keyword>
<feature type="compositionally biased region" description="Acidic residues" evidence="1">
    <location>
        <begin position="104"/>
        <end position="117"/>
    </location>
</feature>
<evidence type="ECO:0000313" key="4">
    <source>
        <dbReference type="Proteomes" id="UP000580250"/>
    </source>
</evidence>
<protein>
    <submittedName>
        <fullName evidence="3">Uncharacterized protein</fullName>
    </submittedName>
</protein>
<feature type="region of interest" description="Disordered" evidence="1">
    <location>
        <begin position="130"/>
        <end position="165"/>
    </location>
</feature>
<evidence type="ECO:0000313" key="3">
    <source>
        <dbReference type="EMBL" id="CAD2190229.1"/>
    </source>
</evidence>
<feature type="region of interest" description="Disordered" evidence="1">
    <location>
        <begin position="177"/>
        <end position="207"/>
    </location>
</feature>
<reference evidence="3 4" key="1">
    <citation type="submission" date="2020-08" db="EMBL/GenBank/DDBJ databases">
        <authorList>
            <person name="Koutsovoulos G."/>
            <person name="Danchin GJ E."/>
        </authorList>
    </citation>
    <scope>NUCLEOTIDE SEQUENCE [LARGE SCALE GENOMIC DNA]</scope>
</reference>
<sequence>MVQYNSENNRNKRSSSNSNGKLIRDILKAIFGEEAVKKFENLVAYLLVGFMYFIFIAGPIYEYIYKIHCIFPDLTWFRNLWPFRGGNGQNVGVNNQQIHHQDSDSEDSDDEDPDLDDEDIHHLQQQIPWFQPQPQPHHQPHQQPQQQAVSYSDHNYTNNQSSSSNLQQLRSFNRQLSVNYPPYPQQDSDDEGSDIGHEHSQSTYYSYRDRKRRSVTLMSQNDKEKVENETFQKIILIKIRLLIMIIMLMQIRMTVKVEIFI</sequence>
<keyword evidence="2" id="KW-0812">Transmembrane</keyword>
<comment type="caution">
    <text evidence="3">The sequence shown here is derived from an EMBL/GenBank/DDBJ whole genome shotgun (WGS) entry which is preliminary data.</text>
</comment>
<feature type="transmembrane region" description="Helical" evidence="2">
    <location>
        <begin position="42"/>
        <end position="61"/>
    </location>
</feature>
<feature type="region of interest" description="Disordered" evidence="1">
    <location>
        <begin position="92"/>
        <end position="117"/>
    </location>
</feature>